<dbReference type="CDD" id="cd15482">
    <property type="entry name" value="Sialidase_non-viral"/>
    <property type="match status" value="1"/>
</dbReference>
<proteinExistence type="predicted"/>
<sequence>MLTQEKTMEHVTVYREAGRYAGWPANYGIWHWGDEIVVGFTRGYYQESAHFHARDRDRPFDPLQARSLDGGATWTVQPFPGTTPGGRGLSADEHMNPDLWVANALDGPDAPVDCPGGIQFTHPDFALMCARTGLRAGARSWFYISYDRCRSWQGPYWLPDFGQTGIAARTDYLVDGPERCTLFLTAAKPDGQEGRVFCARTTDGGRTFSFVSWVTPEPKGYTIMPASVRLPSGRILTAVRCSEGSSTTTSPHCWIDLYASDDDGVSWHRLSTPVPDAGRGGNPPTLTLLQGEAAGTHLCLTYGFRTPPFAMQAVLSEDGGRSWGPAITLRSGAGNHDIGYPRTVQRPDGTLVTVYYWNDRPDQERYIAATLWRI</sequence>
<comment type="caution">
    <text evidence="1">The sequence shown here is derived from an EMBL/GenBank/DDBJ whole genome shotgun (WGS) entry which is preliminary data.</text>
</comment>
<protein>
    <submittedName>
        <fullName evidence="1">Exo-alpha-sialidase</fullName>
    </submittedName>
</protein>
<keyword evidence="2" id="KW-1185">Reference proteome</keyword>
<dbReference type="OrthoDB" id="7294637at2"/>
<organism evidence="1 2">
    <name type="scientific">Litorilinea aerophila</name>
    <dbReference type="NCBI Taxonomy" id="1204385"/>
    <lineage>
        <taxon>Bacteria</taxon>
        <taxon>Bacillati</taxon>
        <taxon>Chloroflexota</taxon>
        <taxon>Caldilineae</taxon>
        <taxon>Caldilineales</taxon>
        <taxon>Caldilineaceae</taxon>
        <taxon>Litorilinea</taxon>
    </lineage>
</organism>
<name>A0A540VMH8_9CHLR</name>
<dbReference type="InterPro" id="IPR036278">
    <property type="entry name" value="Sialidase_sf"/>
</dbReference>
<dbReference type="SUPFAM" id="SSF50939">
    <property type="entry name" value="Sialidases"/>
    <property type="match status" value="1"/>
</dbReference>
<dbReference type="Proteomes" id="UP000317371">
    <property type="component" value="Unassembled WGS sequence"/>
</dbReference>
<gene>
    <name evidence="1" type="ORF">FKZ61_00895</name>
</gene>
<evidence type="ECO:0000313" key="1">
    <source>
        <dbReference type="EMBL" id="TQE97967.1"/>
    </source>
</evidence>
<dbReference type="InParanoid" id="A0A540VMH8"/>
<dbReference type="AlphaFoldDB" id="A0A540VMH8"/>
<dbReference type="Gene3D" id="2.120.10.10">
    <property type="match status" value="1"/>
</dbReference>
<dbReference type="EMBL" id="VIGC01000001">
    <property type="protein sequence ID" value="TQE97967.1"/>
    <property type="molecule type" value="Genomic_DNA"/>
</dbReference>
<evidence type="ECO:0000313" key="2">
    <source>
        <dbReference type="Proteomes" id="UP000317371"/>
    </source>
</evidence>
<reference evidence="1 2" key="1">
    <citation type="submission" date="2019-06" db="EMBL/GenBank/DDBJ databases">
        <title>Genome sequence of Litorilinea aerophila BAA-2444.</title>
        <authorList>
            <person name="Maclea K.S."/>
            <person name="Maurais E.G."/>
            <person name="Iannazzi L.C."/>
        </authorList>
    </citation>
    <scope>NUCLEOTIDE SEQUENCE [LARGE SCALE GENOMIC DNA]</scope>
    <source>
        <strain evidence="1 2">ATCC BAA-2444</strain>
    </source>
</reference>
<accession>A0A540VMH8</accession>